<dbReference type="GO" id="GO:0051301">
    <property type="term" value="P:cell division"/>
    <property type="evidence" value="ECO:0007669"/>
    <property type="project" value="InterPro"/>
</dbReference>
<feature type="transmembrane region" description="Helical" evidence="16">
    <location>
        <begin position="706"/>
        <end position="725"/>
    </location>
</feature>
<keyword evidence="5" id="KW-0133">Cell shape</keyword>
<evidence type="ECO:0000256" key="4">
    <source>
        <dbReference type="ARBA" id="ARBA00022692"/>
    </source>
</evidence>
<gene>
    <name evidence="17" type="ORF">JI739_03295</name>
</gene>
<feature type="transmembrane region" description="Helical" evidence="16">
    <location>
        <begin position="499"/>
        <end position="520"/>
    </location>
</feature>
<evidence type="ECO:0000256" key="16">
    <source>
        <dbReference type="SAM" id="Phobius"/>
    </source>
</evidence>
<evidence type="ECO:0000256" key="7">
    <source>
        <dbReference type="ARBA" id="ARBA00022989"/>
    </source>
</evidence>
<evidence type="ECO:0000256" key="3">
    <source>
        <dbReference type="ARBA" id="ARBA00022679"/>
    </source>
</evidence>
<dbReference type="PANTHER" id="PTHR30474:SF2">
    <property type="entry name" value="PEPTIDOGLYCAN GLYCOSYLTRANSFERASE FTSW-RELATED"/>
    <property type="match status" value="1"/>
</dbReference>
<dbReference type="RefSeq" id="WP_201682404.1">
    <property type="nucleotide sequence ID" value="NZ_JAEQNA010000001.1"/>
</dbReference>
<organism evidence="17 18">
    <name type="scientific">Ramlibacter aurantiacus</name>
    <dbReference type="NCBI Taxonomy" id="2801330"/>
    <lineage>
        <taxon>Bacteria</taxon>
        <taxon>Pseudomonadati</taxon>
        <taxon>Pseudomonadota</taxon>
        <taxon>Betaproteobacteria</taxon>
        <taxon>Burkholderiales</taxon>
        <taxon>Comamonadaceae</taxon>
        <taxon>Ramlibacter</taxon>
    </lineage>
</organism>
<keyword evidence="7 16" id="KW-1133">Transmembrane helix</keyword>
<name>A0A936ZNA6_9BURK</name>
<keyword evidence="6" id="KW-0573">Peptidoglycan synthesis</keyword>
<evidence type="ECO:0000256" key="2">
    <source>
        <dbReference type="ARBA" id="ARBA00022676"/>
    </source>
</evidence>
<feature type="transmembrane region" description="Helical" evidence="16">
    <location>
        <begin position="624"/>
        <end position="651"/>
    </location>
</feature>
<feature type="transmembrane region" description="Helical" evidence="16">
    <location>
        <begin position="333"/>
        <end position="351"/>
    </location>
</feature>
<dbReference type="Pfam" id="PF01098">
    <property type="entry name" value="FTSW_RODA_SPOVE"/>
    <property type="match status" value="1"/>
</dbReference>
<comment type="caution">
    <text evidence="17">The sequence shown here is derived from an EMBL/GenBank/DDBJ whole genome shotgun (WGS) entry which is preliminary data.</text>
</comment>
<dbReference type="GO" id="GO:0009252">
    <property type="term" value="P:peptidoglycan biosynthetic process"/>
    <property type="evidence" value="ECO:0007669"/>
    <property type="project" value="UniProtKB-KW"/>
</dbReference>
<comment type="subcellular location">
    <subcellularLocation>
        <location evidence="1">Membrane</location>
        <topology evidence="1">Multi-pass membrane protein</topology>
    </subcellularLocation>
</comment>
<keyword evidence="8 16" id="KW-0472">Membrane</keyword>
<evidence type="ECO:0000256" key="1">
    <source>
        <dbReference type="ARBA" id="ARBA00004141"/>
    </source>
</evidence>
<dbReference type="GO" id="GO:0032153">
    <property type="term" value="C:cell division site"/>
    <property type="evidence" value="ECO:0007669"/>
    <property type="project" value="TreeGrafter"/>
</dbReference>
<comment type="similarity">
    <text evidence="11">Belongs to the SEDS family. FtsW subfamily.</text>
</comment>
<reference evidence="17" key="1">
    <citation type="submission" date="2021-01" db="EMBL/GenBank/DDBJ databases">
        <title>Ramlibacter sp. strain AW1 16S ribosomal RNA gene Genome sequencing and assembly.</title>
        <authorList>
            <person name="Kang M."/>
        </authorList>
    </citation>
    <scope>NUCLEOTIDE SEQUENCE</scope>
    <source>
        <strain evidence="17">AW1</strain>
    </source>
</reference>
<evidence type="ECO:0000256" key="15">
    <source>
        <dbReference type="ARBA" id="ARBA00049902"/>
    </source>
</evidence>
<dbReference type="EC" id="2.4.99.28" evidence="14"/>
<proteinExistence type="inferred from homology"/>
<feature type="transmembrane region" description="Helical" evidence="16">
    <location>
        <begin position="371"/>
        <end position="391"/>
    </location>
</feature>
<feature type="transmembrane region" description="Helical" evidence="16">
    <location>
        <begin position="295"/>
        <end position="312"/>
    </location>
</feature>
<evidence type="ECO:0000256" key="8">
    <source>
        <dbReference type="ARBA" id="ARBA00023136"/>
    </source>
</evidence>
<evidence type="ECO:0000256" key="14">
    <source>
        <dbReference type="ARBA" id="ARBA00044770"/>
    </source>
</evidence>
<accession>A0A936ZNA6</accession>
<dbReference type="GO" id="GO:0005886">
    <property type="term" value="C:plasma membrane"/>
    <property type="evidence" value="ECO:0007669"/>
    <property type="project" value="TreeGrafter"/>
</dbReference>
<dbReference type="GO" id="GO:0015648">
    <property type="term" value="F:lipid-linked peptidoglycan transporter activity"/>
    <property type="evidence" value="ECO:0007669"/>
    <property type="project" value="TreeGrafter"/>
</dbReference>
<evidence type="ECO:0000256" key="13">
    <source>
        <dbReference type="ARBA" id="ARBA00041418"/>
    </source>
</evidence>
<evidence type="ECO:0000256" key="5">
    <source>
        <dbReference type="ARBA" id="ARBA00022960"/>
    </source>
</evidence>
<evidence type="ECO:0000256" key="6">
    <source>
        <dbReference type="ARBA" id="ARBA00022984"/>
    </source>
</evidence>
<feature type="transmembrane region" description="Helical" evidence="16">
    <location>
        <begin position="443"/>
        <end position="460"/>
    </location>
</feature>
<keyword evidence="2" id="KW-0328">Glycosyltransferase</keyword>
<dbReference type="GO" id="GO:0008360">
    <property type="term" value="P:regulation of cell shape"/>
    <property type="evidence" value="ECO:0007669"/>
    <property type="project" value="UniProtKB-KW"/>
</dbReference>
<evidence type="ECO:0000256" key="9">
    <source>
        <dbReference type="ARBA" id="ARBA00032370"/>
    </source>
</evidence>
<dbReference type="InterPro" id="IPR001182">
    <property type="entry name" value="FtsW/RodA"/>
</dbReference>
<keyword evidence="4 16" id="KW-0812">Transmembrane</keyword>
<keyword evidence="18" id="KW-1185">Reference proteome</keyword>
<evidence type="ECO:0000256" key="12">
    <source>
        <dbReference type="ARBA" id="ARBA00041185"/>
    </source>
</evidence>
<feature type="transmembrane region" description="Helical" evidence="16">
    <location>
        <begin position="527"/>
        <end position="551"/>
    </location>
</feature>
<protein>
    <recommendedName>
        <fullName evidence="12">Probable peptidoglycan glycosyltransferase FtsW</fullName>
        <ecNumber evidence="14">2.4.99.28</ecNumber>
    </recommendedName>
    <alternativeName>
        <fullName evidence="13">Cell division protein FtsW</fullName>
    </alternativeName>
    <alternativeName>
        <fullName evidence="10">Cell wall polymerase</fullName>
    </alternativeName>
    <alternativeName>
        <fullName evidence="9">Peptidoglycan polymerase</fullName>
    </alternativeName>
</protein>
<feature type="transmembrane region" description="Helical" evidence="16">
    <location>
        <begin position="472"/>
        <end position="493"/>
    </location>
</feature>
<feature type="transmembrane region" description="Helical" evidence="16">
    <location>
        <begin position="267"/>
        <end position="289"/>
    </location>
</feature>
<feature type="transmembrane region" description="Helical" evidence="16">
    <location>
        <begin position="236"/>
        <end position="255"/>
    </location>
</feature>
<sequence length="730" mass="76851">MEIGLLLAVLLVLAWGFLGLRQSGDPERLRLDQALAPGPLTGWGQARVATLCHRLELPARQAWRWSFLCRNTEPAQALGPDAFADALAADLAALQRAIAAGAERRQAALQPLARSAGEGVLAPHEAERLRGLTRELTAYRAHYRMSSERPAGSLLLACAWQATGAGPSGLANRLALVRGAPALLWWPADAAPDAPADAGCRALGQPAELVSQGAVLAQRVRSGSAWADKSRAMERLLLTAPWLIAGWSLLAWALLSLATRTQRPLRLLGPALLAWAAAGALSGLTLPASGAPVPLLFWAGLALAGGLLLAASRSARLERMALFAPGAPPGERPPWALPLFVGFVGGGWWLVLDLSLNGHLQNRYLGLRHALAVFAALVLLSVLPLLARNLARIGLAWAGLLTNALRPGRSGWLRPVALWLVYAVLVLGIALATRGWRQLTGEALSLLLLVGVAWFFLLRSTRWARGGNWRDLASSLAPLVLHAGVVLAAFVLTDDLGPLLVALLAAAIYAGAFAAQALLLRGARWPLAGAVGLLATLMLGSVLLLGLLAFARLPVDSAQRVAERIESMRDPFSAENDQLARVRWLGRHTPASGWGLGAVPWCGTQAGAGCPGVPAQMQSDYSFAALRAVLGTAPAFALLGLYLLGITALAVRQAARSEGTLGARDPASAALAWLAVCWAVLVLVQTLVTAGGNLGVLPLTGVTWPFVSYGIWSLLHHSLVLGLVMHRGEG</sequence>
<dbReference type="EMBL" id="JAEQNA010000001">
    <property type="protein sequence ID" value="MBL0419366.1"/>
    <property type="molecule type" value="Genomic_DNA"/>
</dbReference>
<feature type="transmembrane region" description="Helical" evidence="16">
    <location>
        <begin position="412"/>
        <end position="431"/>
    </location>
</feature>
<comment type="catalytic activity">
    <reaction evidence="15">
        <text>[GlcNAc-(1-&gt;4)-Mur2Ac(oyl-L-Ala-gamma-D-Glu-L-Lys-D-Ala-D-Ala)](n)-di-trans,octa-cis-undecaprenyl diphosphate + beta-D-GlcNAc-(1-&gt;4)-Mur2Ac(oyl-L-Ala-gamma-D-Glu-L-Lys-D-Ala-D-Ala)-di-trans,octa-cis-undecaprenyl diphosphate = [GlcNAc-(1-&gt;4)-Mur2Ac(oyl-L-Ala-gamma-D-Glu-L-Lys-D-Ala-D-Ala)](n+1)-di-trans,octa-cis-undecaprenyl diphosphate + di-trans,octa-cis-undecaprenyl diphosphate + H(+)</text>
        <dbReference type="Rhea" id="RHEA:23708"/>
        <dbReference type="Rhea" id="RHEA-COMP:9602"/>
        <dbReference type="Rhea" id="RHEA-COMP:9603"/>
        <dbReference type="ChEBI" id="CHEBI:15378"/>
        <dbReference type="ChEBI" id="CHEBI:58405"/>
        <dbReference type="ChEBI" id="CHEBI:60033"/>
        <dbReference type="ChEBI" id="CHEBI:78435"/>
        <dbReference type="EC" id="2.4.99.28"/>
    </reaction>
</comment>
<evidence type="ECO:0000256" key="10">
    <source>
        <dbReference type="ARBA" id="ARBA00033270"/>
    </source>
</evidence>
<evidence type="ECO:0000313" key="18">
    <source>
        <dbReference type="Proteomes" id="UP000613011"/>
    </source>
</evidence>
<evidence type="ECO:0000313" key="17">
    <source>
        <dbReference type="EMBL" id="MBL0419366.1"/>
    </source>
</evidence>
<dbReference type="PANTHER" id="PTHR30474">
    <property type="entry name" value="CELL CYCLE PROTEIN"/>
    <property type="match status" value="1"/>
</dbReference>
<dbReference type="AlphaFoldDB" id="A0A936ZNA6"/>
<feature type="transmembrane region" description="Helical" evidence="16">
    <location>
        <begin position="671"/>
        <end position="694"/>
    </location>
</feature>
<evidence type="ECO:0000256" key="11">
    <source>
        <dbReference type="ARBA" id="ARBA00038053"/>
    </source>
</evidence>
<dbReference type="GO" id="GO:0008955">
    <property type="term" value="F:peptidoglycan glycosyltransferase activity"/>
    <property type="evidence" value="ECO:0007669"/>
    <property type="project" value="UniProtKB-EC"/>
</dbReference>
<keyword evidence="3" id="KW-0808">Transferase</keyword>
<dbReference type="Proteomes" id="UP000613011">
    <property type="component" value="Unassembled WGS sequence"/>
</dbReference>